<keyword evidence="1" id="KW-1133">Transmembrane helix</keyword>
<feature type="transmembrane region" description="Helical" evidence="1">
    <location>
        <begin position="27"/>
        <end position="53"/>
    </location>
</feature>
<keyword evidence="1" id="KW-0812">Transmembrane</keyword>
<organism evidence="2">
    <name type="scientific">Arundo donax</name>
    <name type="common">Giant reed</name>
    <name type="synonym">Donax arundinaceus</name>
    <dbReference type="NCBI Taxonomy" id="35708"/>
    <lineage>
        <taxon>Eukaryota</taxon>
        <taxon>Viridiplantae</taxon>
        <taxon>Streptophyta</taxon>
        <taxon>Embryophyta</taxon>
        <taxon>Tracheophyta</taxon>
        <taxon>Spermatophyta</taxon>
        <taxon>Magnoliopsida</taxon>
        <taxon>Liliopsida</taxon>
        <taxon>Poales</taxon>
        <taxon>Poaceae</taxon>
        <taxon>PACMAD clade</taxon>
        <taxon>Arundinoideae</taxon>
        <taxon>Arundineae</taxon>
        <taxon>Arundo</taxon>
    </lineage>
</organism>
<sequence>MPWLPFPFLGSIEWTFRWMMPQFSTPAASVLVFHLCFLLATLFKAAILVLLATRRMRFVLTGR</sequence>
<dbReference type="EMBL" id="GBRH01213234">
    <property type="protein sequence ID" value="JAD84661.1"/>
    <property type="molecule type" value="Transcribed_RNA"/>
</dbReference>
<name>A0A0A9DA39_ARUDO</name>
<evidence type="ECO:0000313" key="2">
    <source>
        <dbReference type="EMBL" id="JAD84661.1"/>
    </source>
</evidence>
<reference evidence="2" key="1">
    <citation type="submission" date="2014-09" db="EMBL/GenBank/DDBJ databases">
        <authorList>
            <person name="Magalhaes I.L.F."/>
            <person name="Oliveira U."/>
            <person name="Santos F.R."/>
            <person name="Vidigal T.H.D.A."/>
            <person name="Brescovit A.D."/>
            <person name="Santos A.J."/>
        </authorList>
    </citation>
    <scope>NUCLEOTIDE SEQUENCE</scope>
    <source>
        <tissue evidence="2">Shoot tissue taken approximately 20 cm above the soil surface</tissue>
    </source>
</reference>
<reference evidence="2" key="2">
    <citation type="journal article" date="2015" name="Data Brief">
        <title>Shoot transcriptome of the giant reed, Arundo donax.</title>
        <authorList>
            <person name="Barrero R.A."/>
            <person name="Guerrero F.D."/>
            <person name="Moolhuijzen P."/>
            <person name="Goolsby J.A."/>
            <person name="Tidwell J."/>
            <person name="Bellgard S.E."/>
            <person name="Bellgard M.I."/>
        </authorList>
    </citation>
    <scope>NUCLEOTIDE SEQUENCE</scope>
    <source>
        <tissue evidence="2">Shoot tissue taken approximately 20 cm above the soil surface</tissue>
    </source>
</reference>
<keyword evidence="1" id="KW-0472">Membrane</keyword>
<accession>A0A0A9DA39</accession>
<dbReference type="AlphaFoldDB" id="A0A0A9DA39"/>
<evidence type="ECO:0000256" key="1">
    <source>
        <dbReference type="SAM" id="Phobius"/>
    </source>
</evidence>
<proteinExistence type="predicted"/>
<protein>
    <submittedName>
        <fullName evidence="2">Uncharacterized protein</fullName>
    </submittedName>
</protein>